<proteinExistence type="predicted"/>
<evidence type="ECO:0000313" key="1">
    <source>
        <dbReference type="EMBL" id="KAL1595789.1"/>
    </source>
</evidence>
<keyword evidence="2" id="KW-1185">Reference proteome</keyword>
<dbReference type="Proteomes" id="UP001521785">
    <property type="component" value="Unassembled WGS sequence"/>
</dbReference>
<comment type="caution">
    <text evidence="1">The sequence shown here is derived from an EMBL/GenBank/DDBJ whole genome shotgun (WGS) entry which is preliminary data.</text>
</comment>
<gene>
    <name evidence="1" type="ORF">SLS60_009478</name>
</gene>
<organism evidence="1 2">
    <name type="scientific">Paraconiothyrium brasiliense</name>
    <dbReference type="NCBI Taxonomy" id="300254"/>
    <lineage>
        <taxon>Eukaryota</taxon>
        <taxon>Fungi</taxon>
        <taxon>Dikarya</taxon>
        <taxon>Ascomycota</taxon>
        <taxon>Pezizomycotina</taxon>
        <taxon>Dothideomycetes</taxon>
        <taxon>Pleosporomycetidae</taxon>
        <taxon>Pleosporales</taxon>
        <taxon>Massarineae</taxon>
        <taxon>Didymosphaeriaceae</taxon>
        <taxon>Paraconiothyrium</taxon>
    </lineage>
</organism>
<dbReference type="EMBL" id="JAKJXO020000015">
    <property type="protein sequence ID" value="KAL1595789.1"/>
    <property type="molecule type" value="Genomic_DNA"/>
</dbReference>
<sequence>MQHHTTKIIERDEDVLVTKGFLIDRISEILLSPEQETGPEDYIQGLREIKEALSLDTVGMSAAELEALMALSLIAEKDHSLKIVETGAALELFRAWKNHLHTKGSLPPRARELKNQE</sequence>
<evidence type="ECO:0000313" key="2">
    <source>
        <dbReference type="Proteomes" id="UP001521785"/>
    </source>
</evidence>
<accession>A0ABR3QUF4</accession>
<reference evidence="1 2" key="1">
    <citation type="submission" date="2024-02" db="EMBL/GenBank/DDBJ databases">
        <title>De novo assembly and annotation of 12 fungi associated with fruit tree decline syndrome in Ontario, Canada.</title>
        <authorList>
            <person name="Sulman M."/>
            <person name="Ellouze W."/>
            <person name="Ilyukhin E."/>
        </authorList>
    </citation>
    <scope>NUCLEOTIDE SEQUENCE [LARGE SCALE GENOMIC DNA]</scope>
    <source>
        <strain evidence="1 2">M42-189</strain>
    </source>
</reference>
<name>A0ABR3QUF4_9PLEO</name>
<protein>
    <submittedName>
        <fullName evidence="1">Uncharacterized protein</fullName>
    </submittedName>
</protein>